<sequence>MVTLLYESLWEFVDIDGNLSSWHRCLVSARQQPVSAYYMIIVSGTLHPIQMSCQCWKCFVLVSSKCIFFLIIFLIIYRISFLYSKIIVTFFYIFPKLQVFEMRQFSPIAPIIRCILSYFSLLFEFAGL</sequence>
<dbReference type="EMBL" id="GEDC01015355">
    <property type="protein sequence ID" value="JAS21943.1"/>
    <property type="molecule type" value="Transcribed_RNA"/>
</dbReference>
<keyword evidence="1" id="KW-0472">Membrane</keyword>
<name>A0A1B6D8B6_9HEMI</name>
<protein>
    <submittedName>
        <fullName evidence="2">Uncharacterized protein</fullName>
    </submittedName>
</protein>
<keyword evidence="1" id="KW-1133">Transmembrane helix</keyword>
<dbReference type="AlphaFoldDB" id="A0A1B6D8B6"/>
<gene>
    <name evidence="2" type="ORF">g.29510</name>
</gene>
<keyword evidence="1" id="KW-0812">Transmembrane</keyword>
<feature type="transmembrane region" description="Helical" evidence="1">
    <location>
        <begin position="67"/>
        <end position="93"/>
    </location>
</feature>
<evidence type="ECO:0000313" key="2">
    <source>
        <dbReference type="EMBL" id="JAS21943.1"/>
    </source>
</evidence>
<accession>A0A1B6D8B6</accession>
<proteinExistence type="predicted"/>
<organism evidence="2">
    <name type="scientific">Clastoptera arizonana</name>
    <name type="common">Arizona spittle bug</name>
    <dbReference type="NCBI Taxonomy" id="38151"/>
    <lineage>
        <taxon>Eukaryota</taxon>
        <taxon>Metazoa</taxon>
        <taxon>Ecdysozoa</taxon>
        <taxon>Arthropoda</taxon>
        <taxon>Hexapoda</taxon>
        <taxon>Insecta</taxon>
        <taxon>Pterygota</taxon>
        <taxon>Neoptera</taxon>
        <taxon>Paraneoptera</taxon>
        <taxon>Hemiptera</taxon>
        <taxon>Auchenorrhyncha</taxon>
        <taxon>Cercopoidea</taxon>
        <taxon>Clastopteridae</taxon>
        <taxon>Clastoptera</taxon>
    </lineage>
</organism>
<reference evidence="2" key="1">
    <citation type="submission" date="2015-12" db="EMBL/GenBank/DDBJ databases">
        <title>De novo transcriptome assembly of four potential Pierce s Disease insect vectors from Arizona vineyards.</title>
        <authorList>
            <person name="Tassone E.E."/>
        </authorList>
    </citation>
    <scope>NUCLEOTIDE SEQUENCE</scope>
</reference>
<evidence type="ECO:0000256" key="1">
    <source>
        <dbReference type="SAM" id="Phobius"/>
    </source>
</evidence>